<dbReference type="GO" id="GO:0008418">
    <property type="term" value="F:protein-N-terminal asparagine amidohydrolase activity"/>
    <property type="evidence" value="ECO:0000318"/>
    <property type="project" value="GO_Central"/>
</dbReference>
<dbReference type="PANTHER" id="PTHR12498:SF0">
    <property type="entry name" value="PROTEIN N-TERMINAL ASPARAGINE AMIDOHYDROLASE"/>
    <property type="match status" value="1"/>
</dbReference>
<dbReference type="GeneID" id="6750393"/>
<dbReference type="InterPro" id="IPR026750">
    <property type="entry name" value="NTAN1"/>
</dbReference>
<accession>B3RMV9</accession>
<dbReference type="Pfam" id="PF14736">
    <property type="entry name" value="N_Asn_amidohyd"/>
    <property type="match status" value="1"/>
</dbReference>
<dbReference type="EMBL" id="DS985242">
    <property type="protein sequence ID" value="EDV27917.1"/>
    <property type="molecule type" value="Genomic_DNA"/>
</dbReference>
<dbReference type="PhylomeDB" id="B3RMV9"/>
<protein>
    <recommendedName>
        <fullName evidence="3">Protein N-terminal asparagine amidohydrolase</fullName>
    </recommendedName>
</protein>
<keyword evidence="2" id="KW-1185">Reference proteome</keyword>
<gene>
    <name evidence="1" type="ORF">TRIADDRAFT_52945</name>
</gene>
<dbReference type="GO" id="GO:0006511">
    <property type="term" value="P:ubiquitin-dependent protein catabolic process"/>
    <property type="evidence" value="ECO:0000318"/>
    <property type="project" value="GO_Central"/>
</dbReference>
<dbReference type="Proteomes" id="UP000009022">
    <property type="component" value="Unassembled WGS sequence"/>
</dbReference>
<evidence type="ECO:0000313" key="2">
    <source>
        <dbReference type="Proteomes" id="UP000009022"/>
    </source>
</evidence>
<dbReference type="STRING" id="10228.B3RMV9"/>
<sequence>MPLFFQSRPIEITPDANTLNGFKEEFKKSSQYLIDSGKRNFHSGKVLYVAQREYAVVQFSDDNVQIMGSEDATTCHIVIIRHTGCGTTALGHFDGTNVGDSLNRMIATIQVYADKSNISGRLEIHIIGGFKDSKGLSLQLSLEIIGALASSAFDLHLVTPCFGEINDTVRDDGEHMPIIYGAGIDIQSGVISWASFSDKGPDEIIRHSRLSWGYCNKMTNLYDTATCEVHIKPFAYRQYRKEMYIYYLRMSDQEFLKNMSTSPKVEPSYFVDKAKEILLFMLSSPRSDTLFPNGIPRRYRCHQGKWIRIVNS</sequence>
<dbReference type="GO" id="GO:0005634">
    <property type="term" value="C:nucleus"/>
    <property type="evidence" value="ECO:0000318"/>
    <property type="project" value="GO_Central"/>
</dbReference>
<dbReference type="KEGG" id="tad:TRIADDRAFT_52945"/>
<dbReference type="CTD" id="6750393"/>
<reference evidence="1 2" key="1">
    <citation type="journal article" date="2008" name="Nature">
        <title>The Trichoplax genome and the nature of placozoans.</title>
        <authorList>
            <person name="Srivastava M."/>
            <person name="Begovic E."/>
            <person name="Chapman J."/>
            <person name="Putnam N.H."/>
            <person name="Hellsten U."/>
            <person name="Kawashima T."/>
            <person name="Kuo A."/>
            <person name="Mitros T."/>
            <person name="Salamov A."/>
            <person name="Carpenter M.L."/>
            <person name="Signorovitch A.Y."/>
            <person name="Moreno M.A."/>
            <person name="Kamm K."/>
            <person name="Grimwood J."/>
            <person name="Schmutz J."/>
            <person name="Shapiro H."/>
            <person name="Grigoriev I.V."/>
            <person name="Buss L.W."/>
            <person name="Schierwater B."/>
            <person name="Dellaporta S.L."/>
            <person name="Rokhsar D.S."/>
        </authorList>
    </citation>
    <scope>NUCLEOTIDE SEQUENCE [LARGE SCALE GENOMIC DNA]</scope>
    <source>
        <strain evidence="1 2">Grell-BS-1999</strain>
    </source>
</reference>
<proteinExistence type="predicted"/>
<name>B3RMV9_TRIAD</name>
<dbReference type="RefSeq" id="XP_002109751.1">
    <property type="nucleotide sequence ID" value="XM_002109715.1"/>
</dbReference>
<dbReference type="eggNOG" id="ENOG502QSQW">
    <property type="taxonomic scope" value="Eukaryota"/>
</dbReference>
<organism evidence="1 2">
    <name type="scientific">Trichoplax adhaerens</name>
    <name type="common">Trichoplax reptans</name>
    <dbReference type="NCBI Taxonomy" id="10228"/>
    <lineage>
        <taxon>Eukaryota</taxon>
        <taxon>Metazoa</taxon>
        <taxon>Placozoa</taxon>
        <taxon>Uniplacotomia</taxon>
        <taxon>Trichoplacea</taxon>
        <taxon>Trichoplacidae</taxon>
        <taxon>Trichoplax</taxon>
    </lineage>
</organism>
<evidence type="ECO:0000313" key="1">
    <source>
        <dbReference type="EMBL" id="EDV27917.1"/>
    </source>
</evidence>
<dbReference type="AlphaFoldDB" id="B3RMV9"/>
<dbReference type="HOGENOM" id="CLU_077981_1_0_1"/>
<dbReference type="PANTHER" id="PTHR12498">
    <property type="entry name" value="N-TERMINAL ASPARAGINE AMIDOHYDROLASE"/>
    <property type="match status" value="1"/>
</dbReference>
<dbReference type="InParanoid" id="B3RMV9"/>
<dbReference type="OMA" id="WRETFPM"/>
<evidence type="ECO:0008006" key="3">
    <source>
        <dbReference type="Google" id="ProtNLM"/>
    </source>
</evidence>
<dbReference type="OrthoDB" id="539995at2759"/>